<feature type="domain" description="Translation elongation factor P/YeiP central" evidence="11">
    <location>
        <begin position="66"/>
        <end position="120"/>
    </location>
</feature>
<organism evidence="12 13">
    <name type="scientific">candidate division Kazan bacterium GW2011_GWA1_44_22</name>
    <dbReference type="NCBI Taxonomy" id="1620410"/>
    <lineage>
        <taxon>Bacteria</taxon>
        <taxon>Bacteria division Kazan-3B-28</taxon>
    </lineage>
</organism>
<dbReference type="EMBL" id="LCIJ01000010">
    <property type="protein sequence ID" value="KKT52686.1"/>
    <property type="molecule type" value="Genomic_DNA"/>
</dbReference>
<evidence type="ECO:0000256" key="4">
    <source>
        <dbReference type="ARBA" id="ARBA00022490"/>
    </source>
</evidence>
<name>A0A0G1HZV9_UNCK3</name>
<comment type="function">
    <text evidence="7">Involved in peptide bond synthesis. Stimulates efficient translation and peptide-bond synthesis on native or reconstituted 70S ribosomes in vitro. Probably functions indirectly by altering the affinity of the ribosome for aminoacyl-tRNA, thus increasing their reactivity as acceptors for peptidyl transferase.</text>
</comment>
<keyword evidence="5 7" id="KW-0251">Elongation factor</keyword>
<evidence type="ECO:0000259" key="11">
    <source>
        <dbReference type="SMART" id="SM01185"/>
    </source>
</evidence>
<proteinExistence type="inferred from homology"/>
<evidence type="ECO:0000256" key="3">
    <source>
        <dbReference type="ARBA" id="ARBA00009479"/>
    </source>
</evidence>
<evidence type="ECO:0000256" key="8">
    <source>
        <dbReference type="NCBIfam" id="TIGR00038"/>
    </source>
</evidence>
<dbReference type="FunFam" id="2.40.50.140:FF:000009">
    <property type="entry name" value="Elongation factor P"/>
    <property type="match status" value="1"/>
</dbReference>
<dbReference type="InterPro" id="IPR012340">
    <property type="entry name" value="NA-bd_OB-fold"/>
</dbReference>
<evidence type="ECO:0000256" key="6">
    <source>
        <dbReference type="ARBA" id="ARBA00022917"/>
    </source>
</evidence>
<evidence type="ECO:0000256" key="1">
    <source>
        <dbReference type="ARBA" id="ARBA00004496"/>
    </source>
</evidence>
<dbReference type="Proteomes" id="UP000034752">
    <property type="component" value="Unassembled WGS sequence"/>
</dbReference>
<keyword evidence="6 7" id="KW-0648">Protein biosynthesis</keyword>
<comment type="similarity">
    <text evidence="3 7 9">Belongs to the elongation factor P family.</text>
</comment>
<evidence type="ECO:0000259" key="10">
    <source>
        <dbReference type="SMART" id="SM00841"/>
    </source>
</evidence>
<evidence type="ECO:0000256" key="5">
    <source>
        <dbReference type="ARBA" id="ARBA00022768"/>
    </source>
</evidence>
<comment type="pathway">
    <text evidence="2 7">Protein biosynthesis; polypeptide chain elongation.</text>
</comment>
<dbReference type="PROSITE" id="PS01275">
    <property type="entry name" value="EFP"/>
    <property type="match status" value="1"/>
</dbReference>
<dbReference type="UniPathway" id="UPA00345"/>
<dbReference type="NCBIfam" id="NF001810">
    <property type="entry name" value="PRK00529.1"/>
    <property type="match status" value="1"/>
</dbReference>
<evidence type="ECO:0000313" key="12">
    <source>
        <dbReference type="EMBL" id="KKT52686.1"/>
    </source>
</evidence>
<dbReference type="CDD" id="cd05794">
    <property type="entry name" value="S1_EF-P_repeat_2"/>
    <property type="match status" value="1"/>
</dbReference>
<dbReference type="HAMAP" id="MF_00141">
    <property type="entry name" value="EF_P"/>
    <property type="match status" value="1"/>
</dbReference>
<dbReference type="Gene3D" id="2.40.50.140">
    <property type="entry name" value="Nucleic acid-binding proteins"/>
    <property type="match status" value="2"/>
</dbReference>
<evidence type="ECO:0000256" key="2">
    <source>
        <dbReference type="ARBA" id="ARBA00004815"/>
    </source>
</evidence>
<comment type="subcellular location">
    <subcellularLocation>
        <location evidence="1 7">Cytoplasm</location>
    </subcellularLocation>
</comment>
<feature type="domain" description="Elongation factor P C-terminal" evidence="10">
    <location>
        <begin position="128"/>
        <end position="183"/>
    </location>
</feature>
<dbReference type="FunFam" id="2.30.30.30:FF:000003">
    <property type="entry name" value="Elongation factor P"/>
    <property type="match status" value="1"/>
</dbReference>
<dbReference type="PANTHER" id="PTHR30053">
    <property type="entry name" value="ELONGATION FACTOR P"/>
    <property type="match status" value="1"/>
</dbReference>
<dbReference type="InterPro" id="IPR008991">
    <property type="entry name" value="Translation_prot_SH3-like_sf"/>
</dbReference>
<dbReference type="PIRSF" id="PIRSF005901">
    <property type="entry name" value="EF-P"/>
    <property type="match status" value="1"/>
</dbReference>
<comment type="caution">
    <text evidence="12">The sequence shown here is derived from an EMBL/GenBank/DDBJ whole genome shotgun (WGS) entry which is preliminary data.</text>
</comment>
<dbReference type="InterPro" id="IPR020599">
    <property type="entry name" value="Transl_elong_fac_P/YeiP"/>
</dbReference>
<dbReference type="GO" id="GO:0005829">
    <property type="term" value="C:cytosol"/>
    <property type="evidence" value="ECO:0007669"/>
    <property type="project" value="UniProtKB-ARBA"/>
</dbReference>
<dbReference type="PANTHER" id="PTHR30053:SF14">
    <property type="entry name" value="TRANSLATION ELONGATION FACTOR KOW-LIKE DOMAIN-CONTAINING PROTEIN"/>
    <property type="match status" value="1"/>
</dbReference>
<dbReference type="SUPFAM" id="SSF50104">
    <property type="entry name" value="Translation proteins SH3-like domain"/>
    <property type="match status" value="1"/>
</dbReference>
<sequence length="184" mass="20726">MLDITDLKTGVIIELDNAPYEVVRYQHTKMGRGGAILRTTLKNLLTGANIERTFRSEKFNEADIVRSKAQYLYKDGGSFTFMDSKSFEQFNLRQDIIGTNANYLVEGQEIELVYFNGNPISIQLPLKMKFKVTEADPAVKGDTVTNPSKSAVLETGMEIRVPMFVKEGDTILVDTRNGSYIERV</sequence>
<evidence type="ECO:0000313" key="13">
    <source>
        <dbReference type="Proteomes" id="UP000034752"/>
    </source>
</evidence>
<gene>
    <name evidence="7" type="primary">efp</name>
    <name evidence="12" type="ORF">VE96_C0010G0007</name>
</gene>
<dbReference type="InterPro" id="IPR013185">
    <property type="entry name" value="Transl_elong_KOW-like"/>
</dbReference>
<dbReference type="SUPFAM" id="SSF50249">
    <property type="entry name" value="Nucleic acid-binding proteins"/>
    <property type="match status" value="2"/>
</dbReference>
<dbReference type="Pfam" id="PF08207">
    <property type="entry name" value="EFP_N"/>
    <property type="match status" value="1"/>
</dbReference>
<dbReference type="Pfam" id="PF09285">
    <property type="entry name" value="Elong-fact-P_C"/>
    <property type="match status" value="1"/>
</dbReference>
<dbReference type="Pfam" id="PF01132">
    <property type="entry name" value="EFP"/>
    <property type="match status" value="1"/>
</dbReference>
<evidence type="ECO:0000256" key="7">
    <source>
        <dbReference type="HAMAP-Rule" id="MF_00141"/>
    </source>
</evidence>
<dbReference type="InterPro" id="IPR013852">
    <property type="entry name" value="Transl_elong_P/YeiP_CS"/>
</dbReference>
<keyword evidence="4 7" id="KW-0963">Cytoplasm</keyword>
<dbReference type="CDD" id="cd04470">
    <property type="entry name" value="S1_EF-P_repeat_1"/>
    <property type="match status" value="1"/>
</dbReference>
<protein>
    <recommendedName>
        <fullName evidence="7 8">Elongation factor P</fullName>
        <shortName evidence="7">EF-P</shortName>
    </recommendedName>
</protein>
<reference evidence="12 13" key="1">
    <citation type="journal article" date="2015" name="Nature">
        <title>rRNA introns, odd ribosomes, and small enigmatic genomes across a large radiation of phyla.</title>
        <authorList>
            <person name="Brown C.T."/>
            <person name="Hug L.A."/>
            <person name="Thomas B.C."/>
            <person name="Sharon I."/>
            <person name="Castelle C.J."/>
            <person name="Singh A."/>
            <person name="Wilkins M.J."/>
            <person name="Williams K.H."/>
            <person name="Banfield J.F."/>
        </authorList>
    </citation>
    <scope>NUCLEOTIDE SEQUENCE [LARGE SCALE GENOMIC DNA]</scope>
</reference>
<dbReference type="GO" id="GO:0043043">
    <property type="term" value="P:peptide biosynthetic process"/>
    <property type="evidence" value="ECO:0007669"/>
    <property type="project" value="InterPro"/>
</dbReference>
<dbReference type="Gene3D" id="2.30.30.30">
    <property type="match status" value="1"/>
</dbReference>
<dbReference type="InterPro" id="IPR014722">
    <property type="entry name" value="Rib_uL2_dom2"/>
</dbReference>
<accession>A0A0G1HZV9</accession>
<dbReference type="InterPro" id="IPR011768">
    <property type="entry name" value="Transl_elongation_fac_P"/>
</dbReference>
<evidence type="ECO:0000256" key="9">
    <source>
        <dbReference type="RuleBase" id="RU004389"/>
    </source>
</evidence>
<dbReference type="GO" id="GO:0003746">
    <property type="term" value="F:translation elongation factor activity"/>
    <property type="evidence" value="ECO:0007669"/>
    <property type="project" value="UniProtKB-UniRule"/>
</dbReference>
<dbReference type="AlphaFoldDB" id="A0A0G1HZV9"/>
<dbReference type="SMART" id="SM00841">
    <property type="entry name" value="Elong-fact-P_C"/>
    <property type="match status" value="1"/>
</dbReference>
<dbReference type="InterPro" id="IPR015365">
    <property type="entry name" value="Elong-fact-P_C"/>
</dbReference>
<dbReference type="SMART" id="SM01185">
    <property type="entry name" value="EFP"/>
    <property type="match status" value="1"/>
</dbReference>
<dbReference type="NCBIfam" id="TIGR00038">
    <property type="entry name" value="efp"/>
    <property type="match status" value="1"/>
</dbReference>
<dbReference type="FunFam" id="2.40.50.140:FF:000004">
    <property type="entry name" value="Elongation factor P"/>
    <property type="match status" value="1"/>
</dbReference>
<dbReference type="InterPro" id="IPR001059">
    <property type="entry name" value="Transl_elong_P/YeiP_cen"/>
</dbReference>